<dbReference type="Pfam" id="PF01693">
    <property type="entry name" value="Cauli_VI"/>
    <property type="match status" value="1"/>
</dbReference>
<evidence type="ECO:0000256" key="5">
    <source>
        <dbReference type="ARBA" id="ARBA00022723"/>
    </source>
</evidence>
<evidence type="ECO:0000256" key="4">
    <source>
        <dbReference type="ARBA" id="ARBA00022722"/>
    </source>
</evidence>
<dbReference type="CDD" id="cd09277">
    <property type="entry name" value="RNase_HI_bacteria_like"/>
    <property type="match status" value="1"/>
</dbReference>
<dbReference type="InterPro" id="IPR050092">
    <property type="entry name" value="RNase_H"/>
</dbReference>
<reference evidence="9" key="1">
    <citation type="submission" date="2024-03" db="EMBL/GenBank/DDBJ databases">
        <title>Human intestinal bacterial collection.</title>
        <authorList>
            <person name="Pauvert C."/>
            <person name="Hitch T.C.A."/>
            <person name="Clavel T."/>
        </authorList>
    </citation>
    <scope>NUCLEOTIDE SEQUENCE [LARGE SCALE GENOMIC DNA]</scope>
    <source>
        <strain evidence="9">CLA-AA-H89B</strain>
    </source>
</reference>
<proteinExistence type="inferred from homology"/>
<dbReference type="Pfam" id="PF00075">
    <property type="entry name" value="RNase_H"/>
    <property type="match status" value="1"/>
</dbReference>
<comment type="catalytic activity">
    <reaction evidence="1">
        <text>Endonucleolytic cleavage to 5'-phosphomonoester.</text>
        <dbReference type="EC" id="3.1.26.4"/>
    </reaction>
</comment>
<dbReference type="SUPFAM" id="SSF53098">
    <property type="entry name" value="Ribonuclease H-like"/>
    <property type="match status" value="1"/>
</dbReference>
<dbReference type="Gene3D" id="3.40.970.10">
    <property type="entry name" value="Ribonuclease H1, N-terminal domain"/>
    <property type="match status" value="1"/>
</dbReference>
<name>A0ABV1H5F6_9FIRM</name>
<organism evidence="9 10">
    <name type="scientific">Lachnospira intestinalis</name>
    <dbReference type="NCBI Taxonomy" id="3133158"/>
    <lineage>
        <taxon>Bacteria</taxon>
        <taxon>Bacillati</taxon>
        <taxon>Bacillota</taxon>
        <taxon>Clostridia</taxon>
        <taxon>Lachnospirales</taxon>
        <taxon>Lachnospiraceae</taxon>
        <taxon>Lachnospira</taxon>
    </lineage>
</organism>
<keyword evidence="4" id="KW-0540">Nuclease</keyword>
<dbReference type="Gene3D" id="3.30.420.10">
    <property type="entry name" value="Ribonuclease H-like superfamily/Ribonuclease H"/>
    <property type="match status" value="1"/>
</dbReference>
<keyword evidence="6" id="KW-0255">Endonuclease</keyword>
<comment type="caution">
    <text evidence="9">The sequence shown here is derived from an EMBL/GenBank/DDBJ whole genome shotgun (WGS) entry which is preliminary data.</text>
</comment>
<dbReference type="PROSITE" id="PS50879">
    <property type="entry name" value="RNASE_H_1"/>
    <property type="match status" value="1"/>
</dbReference>
<evidence type="ECO:0000256" key="1">
    <source>
        <dbReference type="ARBA" id="ARBA00000077"/>
    </source>
</evidence>
<keyword evidence="10" id="KW-1185">Reference proteome</keyword>
<evidence type="ECO:0000256" key="2">
    <source>
        <dbReference type="ARBA" id="ARBA00005300"/>
    </source>
</evidence>
<evidence type="ECO:0000256" key="7">
    <source>
        <dbReference type="ARBA" id="ARBA00022801"/>
    </source>
</evidence>
<dbReference type="InterPro" id="IPR037056">
    <property type="entry name" value="RNase_H1_N_sf"/>
</dbReference>
<keyword evidence="5" id="KW-0479">Metal-binding</keyword>
<evidence type="ECO:0000313" key="10">
    <source>
        <dbReference type="Proteomes" id="UP001546774"/>
    </source>
</evidence>
<dbReference type="PANTHER" id="PTHR10642:SF26">
    <property type="entry name" value="RIBONUCLEASE H1"/>
    <property type="match status" value="1"/>
</dbReference>
<sequence length="198" mass="21838">MAVKYYAVRKGIKPGIYKDWNTCKAMVTGFSGAQYKSFTTLQEAEAYIKEDAETAQAGKEPEVYAFVDGSFNQKTHVYGYGGFLVHDGVKEVLQGSGKDADMASMRNVAGEVLGSMAAIEKAVELGLEELSIYYDYMGIEMWAKGLWKRNKKGTIAYYDYVQSVKNQITLHFIKVKGHSGVAGNEEADRLAKQAVGIV</sequence>
<accession>A0ABV1H5F6</accession>
<dbReference type="InterPro" id="IPR002156">
    <property type="entry name" value="RNaseH_domain"/>
</dbReference>
<dbReference type="PANTHER" id="PTHR10642">
    <property type="entry name" value="RIBONUCLEASE H1"/>
    <property type="match status" value="1"/>
</dbReference>
<evidence type="ECO:0000259" key="8">
    <source>
        <dbReference type="PROSITE" id="PS50879"/>
    </source>
</evidence>
<dbReference type="EMBL" id="JBBMFS010000005">
    <property type="protein sequence ID" value="MEQ2554939.1"/>
    <property type="molecule type" value="Genomic_DNA"/>
</dbReference>
<dbReference type="Proteomes" id="UP001546774">
    <property type="component" value="Unassembled WGS sequence"/>
</dbReference>
<protein>
    <recommendedName>
        <fullName evidence="3">ribonuclease H</fullName>
        <ecNumber evidence="3">3.1.26.4</ecNumber>
    </recommendedName>
</protein>
<gene>
    <name evidence="9" type="ORF">WMO37_07880</name>
</gene>
<evidence type="ECO:0000256" key="6">
    <source>
        <dbReference type="ARBA" id="ARBA00022759"/>
    </source>
</evidence>
<keyword evidence="7" id="KW-0378">Hydrolase</keyword>
<dbReference type="SUPFAM" id="SSF55658">
    <property type="entry name" value="L9 N-domain-like"/>
    <property type="match status" value="1"/>
</dbReference>
<evidence type="ECO:0000313" key="9">
    <source>
        <dbReference type="EMBL" id="MEQ2554939.1"/>
    </source>
</evidence>
<dbReference type="InterPro" id="IPR036397">
    <property type="entry name" value="RNaseH_sf"/>
</dbReference>
<dbReference type="InterPro" id="IPR012337">
    <property type="entry name" value="RNaseH-like_sf"/>
</dbReference>
<evidence type="ECO:0000256" key="3">
    <source>
        <dbReference type="ARBA" id="ARBA00012180"/>
    </source>
</evidence>
<dbReference type="InterPro" id="IPR009027">
    <property type="entry name" value="Ribosomal_bL9/RNase_H1_N"/>
</dbReference>
<comment type="similarity">
    <text evidence="2">Belongs to the RNase H family.</text>
</comment>
<dbReference type="InterPro" id="IPR011320">
    <property type="entry name" value="RNase_H1_N"/>
</dbReference>
<feature type="domain" description="RNase H type-1" evidence="8">
    <location>
        <begin position="59"/>
        <end position="196"/>
    </location>
</feature>
<dbReference type="EC" id="3.1.26.4" evidence="3"/>